<keyword evidence="5" id="KW-0521">NADP</keyword>
<dbReference type="RefSeq" id="WP_028257847.1">
    <property type="nucleotide sequence ID" value="NZ_JRNT01000041.1"/>
</dbReference>
<dbReference type="Pfam" id="PF00881">
    <property type="entry name" value="Nitroreductase"/>
    <property type="match status" value="1"/>
</dbReference>
<reference evidence="7 8" key="1">
    <citation type="submission" date="2014-07" db="EMBL/GenBank/DDBJ databases">
        <authorList>
            <person name="McCorrison J."/>
            <person name="Sanka R."/>
            <person name="Torralba M."/>
            <person name="Gillis M."/>
            <person name="Haft D.H."/>
            <person name="Methe B."/>
            <person name="Sutton G."/>
            <person name="Nelson K.E."/>
        </authorList>
    </citation>
    <scope>NUCLEOTIDE SEQUENCE [LARGE SCALE GENOMIC DNA]</scope>
    <source>
        <strain evidence="7 8">DNF00314</strain>
    </source>
</reference>
<organism evidence="7 8">
    <name type="scientific">Veillonella montpellierensis DNF00314</name>
    <dbReference type="NCBI Taxonomy" id="1401067"/>
    <lineage>
        <taxon>Bacteria</taxon>
        <taxon>Bacillati</taxon>
        <taxon>Bacillota</taxon>
        <taxon>Negativicutes</taxon>
        <taxon>Veillonellales</taxon>
        <taxon>Veillonellaceae</taxon>
        <taxon>Veillonella</taxon>
    </lineage>
</organism>
<name>A0A096AH09_9FIRM</name>
<evidence type="ECO:0000256" key="2">
    <source>
        <dbReference type="ARBA" id="ARBA00022630"/>
    </source>
</evidence>
<proteinExistence type="inferred from homology"/>
<evidence type="ECO:0000256" key="3">
    <source>
        <dbReference type="ARBA" id="ARBA00022643"/>
    </source>
</evidence>
<dbReference type="Proteomes" id="UP000029628">
    <property type="component" value="Unassembled WGS sequence"/>
</dbReference>
<sequence>MTPIDVLLNHKTIREFKPSRMSPAHLSILIDVAKRTATSLGLQSFSMIRVVNPEVKKQIAQICQQEYVGRLPELFIFLVDCYRNVKIAEEQGESIDNLCDADRFLQGWTDATLAAQNMAGAAELGGFGTVFLGSILNDAPQLIELLHMPKYTFPVLGLGIGVADQHPQLKPRMPRDMNVFDDTYDVVESYIEALEEYDEEMEEYYDLRDSNHSVGKFTAQIVKHSQQVNMKRKEVLKQAKQQGFIFNME</sequence>
<keyword evidence="2 5" id="KW-0285">Flavoprotein</keyword>
<keyword evidence="4 5" id="KW-0560">Oxidoreductase</keyword>
<dbReference type="InterPro" id="IPR029479">
    <property type="entry name" value="Nitroreductase"/>
</dbReference>
<dbReference type="GO" id="GO:0016491">
    <property type="term" value="F:oxidoreductase activity"/>
    <property type="evidence" value="ECO:0007669"/>
    <property type="project" value="UniProtKB-UniRule"/>
</dbReference>
<keyword evidence="3 5" id="KW-0288">FMN</keyword>
<dbReference type="InterPro" id="IPR016446">
    <property type="entry name" value="Flavin_OxRdtase_Frp"/>
</dbReference>
<dbReference type="eggNOG" id="COG0778">
    <property type="taxonomic scope" value="Bacteria"/>
</dbReference>
<comment type="caution">
    <text evidence="7">The sequence shown here is derived from an EMBL/GenBank/DDBJ whole genome shotgun (WGS) entry which is preliminary data.</text>
</comment>
<dbReference type="EMBL" id="JRNT01000041">
    <property type="protein sequence ID" value="KGF46423.1"/>
    <property type="molecule type" value="Genomic_DNA"/>
</dbReference>
<dbReference type="PIRSF" id="PIRSF005426">
    <property type="entry name" value="Frp"/>
    <property type="match status" value="1"/>
</dbReference>
<dbReference type="SUPFAM" id="SSF55469">
    <property type="entry name" value="FMN-dependent nitroreductase-like"/>
    <property type="match status" value="1"/>
</dbReference>
<evidence type="ECO:0000313" key="7">
    <source>
        <dbReference type="EMBL" id="KGF46423.1"/>
    </source>
</evidence>
<dbReference type="AlphaFoldDB" id="A0A096AH09"/>
<evidence type="ECO:0000259" key="6">
    <source>
        <dbReference type="Pfam" id="PF00881"/>
    </source>
</evidence>
<accession>A0A096AH09</accession>
<feature type="domain" description="Nitroreductase" evidence="6">
    <location>
        <begin position="9"/>
        <end position="161"/>
    </location>
</feature>
<evidence type="ECO:0000313" key="8">
    <source>
        <dbReference type="Proteomes" id="UP000029628"/>
    </source>
</evidence>
<dbReference type="PANTHER" id="PTHR43425">
    <property type="entry name" value="OXYGEN-INSENSITIVE NADPH NITROREDUCTASE"/>
    <property type="match status" value="1"/>
</dbReference>
<dbReference type="Gene3D" id="3.40.109.10">
    <property type="entry name" value="NADH Oxidase"/>
    <property type="match status" value="1"/>
</dbReference>
<comment type="similarity">
    <text evidence="1 5">Belongs to the flavin oxidoreductase frp family.</text>
</comment>
<gene>
    <name evidence="7" type="ORF">HMPREF0872_08480</name>
</gene>
<keyword evidence="8" id="KW-1185">Reference proteome</keyword>
<evidence type="ECO:0000256" key="1">
    <source>
        <dbReference type="ARBA" id="ARBA00008366"/>
    </source>
</evidence>
<protein>
    <submittedName>
        <fullName evidence="7">Flavin reductase</fullName>
    </submittedName>
</protein>
<evidence type="ECO:0000256" key="4">
    <source>
        <dbReference type="ARBA" id="ARBA00023002"/>
    </source>
</evidence>
<evidence type="ECO:0000256" key="5">
    <source>
        <dbReference type="PIRNR" id="PIRNR005426"/>
    </source>
</evidence>
<dbReference type="InterPro" id="IPR000415">
    <property type="entry name" value="Nitroreductase-like"/>
</dbReference>
<dbReference type="PANTHER" id="PTHR43425:SF2">
    <property type="entry name" value="OXYGEN-INSENSITIVE NADPH NITROREDUCTASE"/>
    <property type="match status" value="1"/>
</dbReference>